<gene>
    <name evidence="2" type="ORF">SAMN02745912_01850</name>
</gene>
<proteinExistence type="predicted"/>
<dbReference type="STRING" id="1121301.SAMN02745912_01850"/>
<sequence length="283" mass="32373">MGGFLLSAFSDEVSSNLYAQIDALIEHDIKYMEIRGIEGINIIKHPLEKIRNIKRILMEKSVGISAVGSPIGKINIKDDFNKHLELFKYSLEVASILEAPFIRIFSFYISEDKRFEDCRNEVVDRLGAIVDMAKSYNITLLHENEKGIYGDTPQRCLDIFKTLNNPNFRAVFDPANFIQCNIEPYPYAFNILKDYIEYIHVKDARMSDKINVPAGQGDSNIKELLAELKVDGFTGYLSLEPHLGYFEGFLELEPHSDIRHMKKSNVEKFSIAVEALRSIIKEI</sequence>
<dbReference type="Gene3D" id="3.20.20.150">
    <property type="entry name" value="Divalent-metal-dependent TIM barrel enzymes"/>
    <property type="match status" value="1"/>
</dbReference>
<dbReference type="Proteomes" id="UP000184465">
    <property type="component" value="Unassembled WGS sequence"/>
</dbReference>
<reference evidence="3" key="1">
    <citation type="submission" date="2016-11" db="EMBL/GenBank/DDBJ databases">
        <authorList>
            <person name="Varghese N."/>
            <person name="Submissions S."/>
        </authorList>
    </citation>
    <scope>NUCLEOTIDE SEQUENCE [LARGE SCALE GENOMIC DNA]</scope>
    <source>
        <strain evidence="3">DSM 15212 / CIP 107654 / DViRD3</strain>
    </source>
</reference>
<dbReference type="OrthoDB" id="9815124at2"/>
<dbReference type="InterPro" id="IPR013022">
    <property type="entry name" value="Xyl_isomerase-like_TIM-brl"/>
</dbReference>
<dbReference type="InterPro" id="IPR050312">
    <property type="entry name" value="IolE/XylAMocC-like"/>
</dbReference>
<dbReference type="Pfam" id="PF01261">
    <property type="entry name" value="AP_endonuc_2"/>
    <property type="match status" value="1"/>
</dbReference>
<keyword evidence="2" id="KW-0413">Isomerase</keyword>
<dbReference type="InterPro" id="IPR036237">
    <property type="entry name" value="Xyl_isomerase-like_sf"/>
</dbReference>
<protein>
    <submittedName>
        <fullName evidence="2">Sugar phosphate isomerase/epimerase</fullName>
    </submittedName>
</protein>
<feature type="domain" description="Xylose isomerase-like TIM barrel" evidence="1">
    <location>
        <begin position="26"/>
        <end position="242"/>
    </location>
</feature>
<evidence type="ECO:0000313" key="2">
    <source>
        <dbReference type="EMBL" id="SHJ98875.1"/>
    </source>
</evidence>
<organism evidence="2 3">
    <name type="scientific">Paramaledivibacter caminithermalis (strain DSM 15212 / CIP 107654 / DViRD3)</name>
    <name type="common">Clostridium caminithermale</name>
    <dbReference type="NCBI Taxonomy" id="1121301"/>
    <lineage>
        <taxon>Bacteria</taxon>
        <taxon>Bacillati</taxon>
        <taxon>Bacillota</taxon>
        <taxon>Clostridia</taxon>
        <taxon>Peptostreptococcales</taxon>
        <taxon>Caminicellaceae</taxon>
        <taxon>Paramaledivibacter</taxon>
    </lineage>
</organism>
<dbReference type="GO" id="GO:0016853">
    <property type="term" value="F:isomerase activity"/>
    <property type="evidence" value="ECO:0007669"/>
    <property type="project" value="UniProtKB-KW"/>
</dbReference>
<dbReference type="PANTHER" id="PTHR12110">
    <property type="entry name" value="HYDROXYPYRUVATE ISOMERASE"/>
    <property type="match status" value="1"/>
</dbReference>
<dbReference type="RefSeq" id="WP_073149177.1">
    <property type="nucleotide sequence ID" value="NZ_FRAG01000019.1"/>
</dbReference>
<dbReference type="SUPFAM" id="SSF51658">
    <property type="entry name" value="Xylose isomerase-like"/>
    <property type="match status" value="1"/>
</dbReference>
<keyword evidence="3" id="KW-1185">Reference proteome</keyword>
<evidence type="ECO:0000313" key="3">
    <source>
        <dbReference type="Proteomes" id="UP000184465"/>
    </source>
</evidence>
<name>A0A1M6NTA5_PARC5</name>
<accession>A0A1M6NTA5</accession>
<dbReference type="AlphaFoldDB" id="A0A1M6NTA5"/>
<dbReference type="PANTHER" id="PTHR12110:SF41">
    <property type="entry name" value="INOSOSE DEHYDRATASE"/>
    <property type="match status" value="1"/>
</dbReference>
<dbReference type="EMBL" id="FRAG01000019">
    <property type="protein sequence ID" value="SHJ98875.1"/>
    <property type="molecule type" value="Genomic_DNA"/>
</dbReference>
<evidence type="ECO:0000259" key="1">
    <source>
        <dbReference type="Pfam" id="PF01261"/>
    </source>
</evidence>